<dbReference type="InterPro" id="IPR032710">
    <property type="entry name" value="NTF2-like_dom_sf"/>
</dbReference>
<dbReference type="Proteomes" id="UP001225072">
    <property type="component" value="Unassembled WGS sequence"/>
</dbReference>
<proteinExistence type="predicted"/>
<dbReference type="RefSeq" id="WP_307446035.1">
    <property type="nucleotide sequence ID" value="NZ_JAUTAL010000001.1"/>
</dbReference>
<dbReference type="PANTHER" id="PTHR38436">
    <property type="entry name" value="POLYKETIDE CYCLASE SNOAL-LIKE DOMAIN"/>
    <property type="match status" value="1"/>
</dbReference>
<name>A0ABU0TE57_9FLAO</name>
<comment type="caution">
    <text evidence="1">The sequence shown here is derived from an EMBL/GenBank/DDBJ whole genome shotgun (WGS) entry which is preliminary data.</text>
</comment>
<gene>
    <name evidence="1" type="ORF">QE404_000502</name>
</gene>
<dbReference type="InterPro" id="IPR009959">
    <property type="entry name" value="Cyclase_SnoaL-like"/>
</dbReference>
<dbReference type="Pfam" id="PF07366">
    <property type="entry name" value="SnoaL"/>
    <property type="match status" value="1"/>
</dbReference>
<accession>A0ABU0TE57</accession>
<dbReference type="EMBL" id="JAUTAL010000001">
    <property type="protein sequence ID" value="MDQ1095355.1"/>
    <property type="molecule type" value="Genomic_DNA"/>
</dbReference>
<evidence type="ECO:0000313" key="2">
    <source>
        <dbReference type="Proteomes" id="UP001225072"/>
    </source>
</evidence>
<dbReference type="Gene3D" id="3.10.450.50">
    <property type="match status" value="1"/>
</dbReference>
<protein>
    <submittedName>
        <fullName evidence="1">Ester cyclase</fullName>
    </submittedName>
</protein>
<sequence length="140" mass="15703">MHTLTERNKEVVRRFNTEVIEKCDEQSLDELMDENFVNHSAPEGADNGPSGMMNTFKNILHRGLPDLTVVIDDQIAEGDLVTTRKQIIGTHTGVLMDIQPTGRKVAIDVIDIVKIKDGKYIEYWGVNTLPLVMAQLKNQG</sequence>
<reference evidence="1 2" key="1">
    <citation type="submission" date="2023-07" db="EMBL/GenBank/DDBJ databases">
        <title>Functional and genomic diversity of the sorghum phyllosphere microbiome.</title>
        <authorList>
            <person name="Shade A."/>
        </authorList>
    </citation>
    <scope>NUCLEOTIDE SEQUENCE [LARGE SCALE GENOMIC DNA]</scope>
    <source>
        <strain evidence="1 2">SORGH_AS_1064</strain>
    </source>
</reference>
<dbReference type="SUPFAM" id="SSF54427">
    <property type="entry name" value="NTF2-like"/>
    <property type="match status" value="1"/>
</dbReference>
<evidence type="ECO:0000313" key="1">
    <source>
        <dbReference type="EMBL" id="MDQ1095355.1"/>
    </source>
</evidence>
<dbReference type="PANTHER" id="PTHR38436:SF1">
    <property type="entry name" value="ESTER CYCLASE"/>
    <property type="match status" value="1"/>
</dbReference>
<organism evidence="1 2">
    <name type="scientific">Chryseobacterium camelliae</name>
    <dbReference type="NCBI Taxonomy" id="1265445"/>
    <lineage>
        <taxon>Bacteria</taxon>
        <taxon>Pseudomonadati</taxon>
        <taxon>Bacteroidota</taxon>
        <taxon>Flavobacteriia</taxon>
        <taxon>Flavobacteriales</taxon>
        <taxon>Weeksellaceae</taxon>
        <taxon>Chryseobacterium group</taxon>
        <taxon>Chryseobacterium</taxon>
    </lineage>
</organism>
<keyword evidence="2" id="KW-1185">Reference proteome</keyword>